<dbReference type="GO" id="GO:0003723">
    <property type="term" value="F:RNA binding"/>
    <property type="evidence" value="ECO:0007669"/>
    <property type="project" value="EnsemblFungi"/>
</dbReference>
<dbReference type="GO" id="GO:0000470">
    <property type="term" value="P:maturation of LSU-rRNA"/>
    <property type="evidence" value="ECO:0007669"/>
    <property type="project" value="EnsemblFungi"/>
</dbReference>
<evidence type="ECO:0000256" key="1">
    <source>
        <dbReference type="SAM" id="MobiDB-lite"/>
    </source>
</evidence>
<dbReference type="InterPro" id="IPR019327">
    <property type="entry name" value="WKF"/>
</dbReference>
<dbReference type="AlphaFoldDB" id="J7S8K3"/>
<dbReference type="STRING" id="1071383.J7S8K3"/>
<dbReference type="HOGENOM" id="CLU_086740_0_0_1"/>
<proteinExistence type="predicted"/>
<sequence length="349" mass="40296">MNQVFVSTRSSSDIFFPYETENFSNFKSPQYMVQSMSIDSSLTETVQHQDTPSPMSSEHIPAWKRIVLKEKQKDAKDSVFANDDPFNVTTHLASGSLSRKEKRKIIKGGNEPSKKKVKGAKAAKREQKREKLPREVRETKKSKVLKDQLRYLIEFYKFKVDKQLPQELYELESVSSNYSKEEEVDVDESNAVVDVWKFSKQKQNWVIRHFFSVDEIPTQYNVLLIAYLKDLSPKSRDDLIQKCRLQVNAWNTYTKEQRESINAFVAREAKDDAGEAGEDSAKSSSSEADDQKKQTAQDSTQTDHKEKKVEKSEEQAVPNKDVVSRCFMLLQEFLEKHELDELALIDLTS</sequence>
<keyword evidence="4" id="KW-1185">Reference proteome</keyword>
<dbReference type="RefSeq" id="XP_022465839.1">
    <property type="nucleotide sequence ID" value="XM_022609443.1"/>
</dbReference>
<feature type="compositionally biased region" description="Basic and acidic residues" evidence="1">
    <location>
        <begin position="289"/>
        <end position="314"/>
    </location>
</feature>
<dbReference type="KEGG" id="kng:KNAG_0H01800"/>
<feature type="compositionally biased region" description="Basic and acidic residues" evidence="1">
    <location>
        <begin position="123"/>
        <end position="136"/>
    </location>
</feature>
<dbReference type="Proteomes" id="UP000006310">
    <property type="component" value="Chromosome 8"/>
</dbReference>
<reference evidence="4" key="2">
    <citation type="submission" date="2012-08" db="EMBL/GenBank/DDBJ databases">
        <title>Genome sequence of Kazachstania naganishii.</title>
        <authorList>
            <person name="Gordon J.L."/>
            <person name="Armisen D."/>
            <person name="Proux-Wera E."/>
            <person name="OhEigeartaigh S.S."/>
            <person name="Byrne K.P."/>
            <person name="Wolfe K.H."/>
        </authorList>
    </citation>
    <scope>NUCLEOTIDE SEQUENCE [LARGE SCALE GENOMIC DNA]</scope>
    <source>
        <strain evidence="4">ATCC MYA-139 / BCRC 22969 / CBS 8797 / CCRC 22969 / KCTC 17520 / NBRC 10181 / NCYC 3082</strain>
    </source>
</reference>
<reference evidence="3 4" key="1">
    <citation type="journal article" date="2011" name="Proc. Natl. Acad. Sci. U.S.A.">
        <title>Evolutionary erosion of yeast sex chromosomes by mating-type switching accidents.</title>
        <authorList>
            <person name="Gordon J.L."/>
            <person name="Armisen D."/>
            <person name="Proux-Wera E."/>
            <person name="Oheigeartaigh S.S."/>
            <person name="Byrne K.P."/>
            <person name="Wolfe K.H."/>
        </authorList>
    </citation>
    <scope>NUCLEOTIDE SEQUENCE [LARGE SCALE GENOMIC DNA]</scope>
    <source>
        <strain evidence="4">ATCC MYA-139 / BCRC 22969 / CBS 8797 / CCRC 22969 / KCTC 17520 / NBRC 10181 / NCYC 3082</strain>
    </source>
</reference>
<dbReference type="Pfam" id="PF10180">
    <property type="entry name" value="WKF"/>
    <property type="match status" value="1"/>
</dbReference>
<dbReference type="EMBL" id="HE978321">
    <property type="protein sequence ID" value="CCK71594.1"/>
    <property type="molecule type" value="Genomic_DNA"/>
</dbReference>
<evidence type="ECO:0000313" key="3">
    <source>
        <dbReference type="EMBL" id="CCK71594.1"/>
    </source>
</evidence>
<evidence type="ECO:0000259" key="2">
    <source>
        <dbReference type="Pfam" id="PF10180"/>
    </source>
</evidence>
<protein>
    <recommendedName>
        <fullName evidence="2">WKF domain-containing protein</fullName>
    </recommendedName>
</protein>
<dbReference type="GeneID" id="34527326"/>
<gene>
    <name evidence="3" type="primary">KNAG0H01800</name>
    <name evidence="3" type="ordered locus">KNAG_0H01800</name>
</gene>
<feature type="domain" description="WKF" evidence="2">
    <location>
        <begin position="151"/>
        <end position="244"/>
    </location>
</feature>
<dbReference type="PANTHER" id="PTHR22306:SF2">
    <property type="entry name" value="CHROMOSOME 7 OPEN READING FRAME 50"/>
    <property type="match status" value="1"/>
</dbReference>
<accession>J7S8K3</accession>
<dbReference type="PANTHER" id="PTHR22306">
    <property type="entry name" value="CHROMOSOME 7 OPEN READING FRAME 50"/>
    <property type="match status" value="1"/>
</dbReference>
<dbReference type="eggNOG" id="KOG4829">
    <property type="taxonomic scope" value="Eukaryota"/>
</dbReference>
<feature type="region of interest" description="Disordered" evidence="1">
    <location>
        <begin position="269"/>
        <end position="317"/>
    </location>
</feature>
<feature type="region of interest" description="Disordered" evidence="1">
    <location>
        <begin position="99"/>
        <end position="136"/>
    </location>
</feature>
<dbReference type="GO" id="GO:0005730">
    <property type="term" value="C:nucleolus"/>
    <property type="evidence" value="ECO:0007669"/>
    <property type="project" value="EnsemblFungi"/>
</dbReference>
<name>J7S8K3_HUIN7</name>
<evidence type="ECO:0000313" key="4">
    <source>
        <dbReference type="Proteomes" id="UP000006310"/>
    </source>
</evidence>
<dbReference type="OrthoDB" id="10261563at2759"/>
<organism evidence="3 4">
    <name type="scientific">Huiozyma naganishii (strain ATCC MYA-139 / BCRC 22969 / CBS 8797 / KCTC 17520 / NBRC 10181 / NCYC 3082 / Yp74L-3)</name>
    <name type="common">Yeast</name>
    <name type="synonym">Kazachstania naganishii</name>
    <dbReference type="NCBI Taxonomy" id="1071383"/>
    <lineage>
        <taxon>Eukaryota</taxon>
        <taxon>Fungi</taxon>
        <taxon>Dikarya</taxon>
        <taxon>Ascomycota</taxon>
        <taxon>Saccharomycotina</taxon>
        <taxon>Saccharomycetes</taxon>
        <taxon>Saccharomycetales</taxon>
        <taxon>Saccharomycetaceae</taxon>
        <taxon>Huiozyma</taxon>
    </lineage>
</organism>
<dbReference type="OMA" id="ISKWNTQ"/>